<feature type="compositionally biased region" description="Basic and acidic residues" evidence="1">
    <location>
        <begin position="353"/>
        <end position="363"/>
    </location>
</feature>
<feature type="compositionally biased region" description="Basic and acidic residues" evidence="1">
    <location>
        <begin position="290"/>
        <end position="301"/>
    </location>
</feature>
<feature type="compositionally biased region" description="Acidic residues" evidence="1">
    <location>
        <begin position="878"/>
        <end position="887"/>
    </location>
</feature>
<dbReference type="Proteomes" id="UP000256690">
    <property type="component" value="Unassembled WGS sequence"/>
</dbReference>
<evidence type="ECO:0000313" key="2">
    <source>
        <dbReference type="EMBL" id="RDW81111.1"/>
    </source>
</evidence>
<reference evidence="2 3" key="1">
    <citation type="journal article" date="2018" name="IMA Fungus">
        <title>IMA Genome-F 9: Draft genome sequence of Annulohypoxylon stygium, Aspergillus mulundensis, Berkeleyomyces basicola (syn. Thielaviopsis basicola), Ceratocystis smalleyi, two Cercospora beticola strains, Coleophoma cylindrospora, Fusarium fracticaudum, Phialophora cf. hyalina, and Morchella septimelata.</title>
        <authorList>
            <person name="Wingfield B.D."/>
            <person name="Bills G.F."/>
            <person name="Dong Y."/>
            <person name="Huang W."/>
            <person name="Nel W.J."/>
            <person name="Swalarsk-Parry B.S."/>
            <person name="Vaghefi N."/>
            <person name="Wilken P.M."/>
            <person name="An Z."/>
            <person name="de Beer Z.W."/>
            <person name="De Vos L."/>
            <person name="Chen L."/>
            <person name="Duong T.A."/>
            <person name="Gao Y."/>
            <person name="Hammerbacher A."/>
            <person name="Kikkert J.R."/>
            <person name="Li Y."/>
            <person name="Li H."/>
            <person name="Li K."/>
            <person name="Li Q."/>
            <person name="Liu X."/>
            <person name="Ma X."/>
            <person name="Naidoo K."/>
            <person name="Pethybridge S.J."/>
            <person name="Sun J."/>
            <person name="Steenkamp E.T."/>
            <person name="van der Nest M.A."/>
            <person name="van Wyk S."/>
            <person name="Wingfield M.J."/>
            <person name="Xiong C."/>
            <person name="Yue Q."/>
            <person name="Zhang X."/>
        </authorList>
    </citation>
    <scope>NUCLEOTIDE SEQUENCE [LARGE SCALE GENOMIC DNA]</scope>
    <source>
        <strain evidence="2 3">DSM 5745</strain>
    </source>
</reference>
<proteinExistence type="predicted"/>
<dbReference type="EMBL" id="PVWQ01000005">
    <property type="protein sequence ID" value="RDW81111.1"/>
    <property type="molecule type" value="Genomic_DNA"/>
</dbReference>
<feature type="region of interest" description="Disordered" evidence="1">
    <location>
        <begin position="868"/>
        <end position="891"/>
    </location>
</feature>
<evidence type="ECO:0000313" key="3">
    <source>
        <dbReference type="Proteomes" id="UP000256690"/>
    </source>
</evidence>
<protein>
    <submittedName>
        <fullName evidence="2">Uncharacterized protein</fullName>
    </submittedName>
</protein>
<organism evidence="2 3">
    <name type="scientific">Aspergillus mulundensis</name>
    <dbReference type="NCBI Taxonomy" id="1810919"/>
    <lineage>
        <taxon>Eukaryota</taxon>
        <taxon>Fungi</taxon>
        <taxon>Dikarya</taxon>
        <taxon>Ascomycota</taxon>
        <taxon>Pezizomycotina</taxon>
        <taxon>Eurotiomycetes</taxon>
        <taxon>Eurotiomycetidae</taxon>
        <taxon>Eurotiales</taxon>
        <taxon>Aspergillaceae</taxon>
        <taxon>Aspergillus</taxon>
        <taxon>Aspergillus subgen. Nidulantes</taxon>
    </lineage>
</organism>
<dbReference type="OrthoDB" id="5599552at2759"/>
<feature type="compositionally biased region" description="Acidic residues" evidence="1">
    <location>
        <begin position="76"/>
        <end position="88"/>
    </location>
</feature>
<evidence type="ECO:0000256" key="1">
    <source>
        <dbReference type="SAM" id="MobiDB-lite"/>
    </source>
</evidence>
<name>A0A3D8S4S4_9EURO</name>
<dbReference type="RefSeq" id="XP_026604164.1">
    <property type="nucleotide sequence ID" value="XM_026746684.1"/>
</dbReference>
<feature type="region of interest" description="Disordered" evidence="1">
    <location>
        <begin position="70"/>
        <end position="96"/>
    </location>
</feature>
<keyword evidence="3" id="KW-1185">Reference proteome</keyword>
<feature type="compositionally biased region" description="Polar residues" evidence="1">
    <location>
        <begin position="268"/>
        <end position="281"/>
    </location>
</feature>
<gene>
    <name evidence="2" type="ORF">DSM5745_04668</name>
</gene>
<feature type="region of interest" description="Disordered" evidence="1">
    <location>
        <begin position="339"/>
        <end position="391"/>
    </location>
</feature>
<accession>A0A3D8S4S4</accession>
<feature type="region of interest" description="Disordered" evidence="1">
    <location>
        <begin position="732"/>
        <end position="752"/>
    </location>
</feature>
<dbReference type="AlphaFoldDB" id="A0A3D8S4S4"/>
<feature type="compositionally biased region" description="Polar residues" evidence="1">
    <location>
        <begin position="162"/>
        <end position="174"/>
    </location>
</feature>
<sequence length="911" mass="100559">MAMTTYQRNRSQPSVAVPEYDNLEIRCTWSGEYEEVSNTRISLEVKCVPNTQLQLLSLCRRGITFEESFLERLPQTEDDTNNQDDTDAPESPLFGFSPLARDVRRDVELFDDSPTHVPKSEPTFGGNDKVPAASESTQNDLKTHDPGDTLESSIAFIPTARPRSTSLDSDAESFTRSRKRSAADAELPDSGSEMENAGSGVLKDISNRKVRQVSRVEPASPGDRATESSLLDSPDLTRREIASPRSPKKPSPRKSGPTKIPGLIIANENASPRSPNKSTIAGASVKGKLKSPEKSLSKGDQDANPSFIPKPASNVHPESSESLAVTRFANTAVGFHLTNRGALGERPPTADSPKAKSIKETRVRFQIPIDATTATERSDGHLSSPSPTKQLGAAFERMSARSSAIRGETKLRYIPGNLEKFHHDQGSYHVEQPKLSNEPEVDIVNGLVILRNSERVHPATFKVTITAALSIRKPKDHEWSDLVIPGIPRTRGDRIGVLLFLMPARHGLEIRTTNVNRATIVENCLIAEFANTGNLVIPLRRCSRKSCGEISDFTVEQEIISHNIVSTAAASGQSEQSFIQMRCHAACSIKLSNRCLWSETCIVPLHVDGGPSGFFYCDVTSQKGDMKTICINARKGTKIGVSRIRVICSLKDIDKIYLRWALEFPGRRAAYWSPRIYPASSTSHQLNQHTLRYELLEVLNEPTYLSSGVEATQVTCDNDDEIARRNEDFGLVSDDSSEESESDPSQQGPLAGLSHIGQSIRSQLSPDLGYSLKQLLIGLLCLAFLRSGFFALSNLSLGDSLSWMQTSRQIPEQTKQISLVYPWETLSEDEGEDASDQDPSPDLNTLDMDNLVASDEHIEEAEVLVNDEEQDEQRFEVETEAEAEAEAEEHTKTLVSFRDRVDYWLGWTGPV</sequence>
<comment type="caution">
    <text evidence="2">The sequence shown here is derived from an EMBL/GenBank/DDBJ whole genome shotgun (WGS) entry which is preliminary data.</text>
</comment>
<feature type="region of interest" description="Disordered" evidence="1">
    <location>
        <begin position="111"/>
        <end position="321"/>
    </location>
</feature>
<dbReference type="GeneID" id="38115038"/>